<proteinExistence type="predicted"/>
<keyword evidence="3" id="KW-1185">Reference proteome</keyword>
<reference evidence="2 3" key="1">
    <citation type="submission" date="2019-02" db="EMBL/GenBank/DDBJ databases">
        <title>Deep-cultivation of Planctomycetes and their phenomic and genomic characterization uncovers novel biology.</title>
        <authorList>
            <person name="Wiegand S."/>
            <person name="Jogler M."/>
            <person name="Boedeker C."/>
            <person name="Pinto D."/>
            <person name="Vollmers J."/>
            <person name="Rivas-Marin E."/>
            <person name="Kohn T."/>
            <person name="Peeters S.H."/>
            <person name="Heuer A."/>
            <person name="Rast P."/>
            <person name="Oberbeckmann S."/>
            <person name="Bunk B."/>
            <person name="Jeske O."/>
            <person name="Meyerdierks A."/>
            <person name="Storesund J.E."/>
            <person name="Kallscheuer N."/>
            <person name="Luecker S."/>
            <person name="Lage O.M."/>
            <person name="Pohl T."/>
            <person name="Merkel B.J."/>
            <person name="Hornburger P."/>
            <person name="Mueller R.-W."/>
            <person name="Bruemmer F."/>
            <person name="Labrenz M."/>
            <person name="Spormann A.M."/>
            <person name="Op Den Camp H."/>
            <person name="Overmann J."/>
            <person name="Amann R."/>
            <person name="Jetten M.S.M."/>
            <person name="Mascher T."/>
            <person name="Medema M.H."/>
            <person name="Devos D.P."/>
            <person name="Kaster A.-K."/>
            <person name="Ovreas L."/>
            <person name="Rohde M."/>
            <person name="Galperin M.Y."/>
            <person name="Jogler C."/>
        </authorList>
    </citation>
    <scope>NUCLEOTIDE SEQUENCE [LARGE SCALE GENOMIC DNA]</scope>
    <source>
        <strain evidence="2 3">Pla144</strain>
    </source>
</reference>
<comment type="caution">
    <text evidence="2">The sequence shown here is derived from an EMBL/GenBank/DDBJ whole genome shotgun (WGS) entry which is preliminary data.</text>
</comment>
<protein>
    <submittedName>
        <fullName evidence="2">Uncharacterized protein</fullName>
    </submittedName>
</protein>
<accession>A0A5C6C9Q5</accession>
<name>A0A5C6C9Q5_9BACT</name>
<feature type="compositionally biased region" description="Polar residues" evidence="1">
    <location>
        <begin position="46"/>
        <end position="55"/>
    </location>
</feature>
<evidence type="ECO:0000313" key="3">
    <source>
        <dbReference type="Proteomes" id="UP000318437"/>
    </source>
</evidence>
<sequence length="66" mass="7505">MKTQRQRLLPFDDRYSKARAGRKKRVEKILSAIPKVMKASELAGQKKNSSCNKCRSTPPILETEDA</sequence>
<dbReference type="RefSeq" id="WP_146453026.1">
    <property type="nucleotide sequence ID" value="NZ_SJPS01000012.1"/>
</dbReference>
<evidence type="ECO:0000313" key="2">
    <source>
        <dbReference type="EMBL" id="TWU20908.1"/>
    </source>
</evidence>
<organism evidence="2 3">
    <name type="scientific">Bythopirellula polymerisocia</name>
    <dbReference type="NCBI Taxonomy" id="2528003"/>
    <lineage>
        <taxon>Bacteria</taxon>
        <taxon>Pseudomonadati</taxon>
        <taxon>Planctomycetota</taxon>
        <taxon>Planctomycetia</taxon>
        <taxon>Pirellulales</taxon>
        <taxon>Lacipirellulaceae</taxon>
        <taxon>Bythopirellula</taxon>
    </lineage>
</organism>
<dbReference type="Proteomes" id="UP000318437">
    <property type="component" value="Unassembled WGS sequence"/>
</dbReference>
<evidence type="ECO:0000256" key="1">
    <source>
        <dbReference type="SAM" id="MobiDB-lite"/>
    </source>
</evidence>
<gene>
    <name evidence="2" type="ORF">Pla144_48090</name>
</gene>
<dbReference type="AlphaFoldDB" id="A0A5C6C9Q5"/>
<feature type="region of interest" description="Disordered" evidence="1">
    <location>
        <begin position="42"/>
        <end position="66"/>
    </location>
</feature>
<dbReference type="EMBL" id="SJPS01000012">
    <property type="protein sequence ID" value="TWU20908.1"/>
    <property type="molecule type" value="Genomic_DNA"/>
</dbReference>